<dbReference type="GO" id="GO:0005886">
    <property type="term" value="C:plasma membrane"/>
    <property type="evidence" value="ECO:0007669"/>
    <property type="project" value="UniProtKB-SubCell"/>
</dbReference>
<dbReference type="Proteomes" id="UP000757435">
    <property type="component" value="Unassembled WGS sequence"/>
</dbReference>
<dbReference type="InterPro" id="IPR011527">
    <property type="entry name" value="ABC1_TM_dom"/>
</dbReference>
<dbReference type="PANTHER" id="PTHR24221:SF654">
    <property type="entry name" value="ATP-BINDING CASSETTE SUB-FAMILY B MEMBER 6"/>
    <property type="match status" value="1"/>
</dbReference>
<dbReference type="Gene3D" id="3.40.50.300">
    <property type="entry name" value="P-loop containing nucleotide triphosphate hydrolases"/>
    <property type="match status" value="1"/>
</dbReference>
<evidence type="ECO:0000259" key="11">
    <source>
        <dbReference type="PROSITE" id="PS50929"/>
    </source>
</evidence>
<comment type="caution">
    <text evidence="12">The sequence shown here is derived from an EMBL/GenBank/DDBJ whole genome shotgun (WGS) entry which is preliminary data.</text>
</comment>
<evidence type="ECO:0000313" key="12">
    <source>
        <dbReference type="EMBL" id="MBW4659240.1"/>
    </source>
</evidence>
<reference evidence="12" key="2">
    <citation type="journal article" date="2022" name="Microbiol. Resour. Announc.">
        <title>Metagenome Sequencing to Explore Phylogenomics of Terrestrial Cyanobacteria.</title>
        <authorList>
            <person name="Ward R.D."/>
            <person name="Stajich J.E."/>
            <person name="Johansen J.R."/>
            <person name="Huntemann M."/>
            <person name="Clum A."/>
            <person name="Foster B."/>
            <person name="Foster B."/>
            <person name="Roux S."/>
            <person name="Palaniappan K."/>
            <person name="Varghese N."/>
            <person name="Mukherjee S."/>
            <person name="Reddy T.B.K."/>
            <person name="Daum C."/>
            <person name="Copeland A."/>
            <person name="Chen I.A."/>
            <person name="Ivanova N.N."/>
            <person name="Kyrpides N.C."/>
            <person name="Shapiro N."/>
            <person name="Eloe-Fadrosh E.A."/>
            <person name="Pietrasiak N."/>
        </authorList>
    </citation>
    <scope>NUCLEOTIDE SEQUENCE</scope>
    <source>
        <strain evidence="12">UHER 2000/2452</strain>
    </source>
</reference>
<dbReference type="PROSITE" id="PS50929">
    <property type="entry name" value="ABC_TM1F"/>
    <property type="match status" value="1"/>
</dbReference>
<comment type="subcellular location">
    <subcellularLocation>
        <location evidence="1">Cell membrane</location>
        <topology evidence="1">Multi-pass membrane protein</topology>
    </subcellularLocation>
</comment>
<dbReference type="AlphaFoldDB" id="A0A951UMA3"/>
<gene>
    <name evidence="12" type="ORF">KME15_11235</name>
</gene>
<name>A0A951UMA3_9CYAN</name>
<dbReference type="SUPFAM" id="SSF90123">
    <property type="entry name" value="ABC transporter transmembrane region"/>
    <property type="match status" value="1"/>
</dbReference>
<dbReference type="GO" id="GO:0034040">
    <property type="term" value="F:ATPase-coupled lipid transmembrane transporter activity"/>
    <property type="evidence" value="ECO:0007669"/>
    <property type="project" value="TreeGrafter"/>
</dbReference>
<dbReference type="FunFam" id="3.40.50.300:FF:000221">
    <property type="entry name" value="Multidrug ABC transporter ATP-binding protein"/>
    <property type="match status" value="1"/>
</dbReference>
<dbReference type="Gene3D" id="1.20.1560.10">
    <property type="entry name" value="ABC transporter type 1, transmembrane domain"/>
    <property type="match status" value="1"/>
</dbReference>
<dbReference type="InterPro" id="IPR027417">
    <property type="entry name" value="P-loop_NTPase"/>
</dbReference>
<dbReference type="GO" id="GO:0005524">
    <property type="term" value="F:ATP binding"/>
    <property type="evidence" value="ECO:0007669"/>
    <property type="project" value="UniProtKB-KW"/>
</dbReference>
<evidence type="ECO:0000256" key="8">
    <source>
        <dbReference type="ARBA" id="ARBA00023136"/>
    </source>
</evidence>
<dbReference type="InterPro" id="IPR036640">
    <property type="entry name" value="ABC1_TM_sf"/>
</dbReference>
<keyword evidence="6 12" id="KW-0067">ATP-binding</keyword>
<keyword evidence="2" id="KW-0813">Transport</keyword>
<keyword evidence="4 9" id="KW-0812">Transmembrane</keyword>
<dbReference type="PROSITE" id="PS50893">
    <property type="entry name" value="ABC_TRANSPORTER_2"/>
    <property type="match status" value="1"/>
</dbReference>
<dbReference type="Pfam" id="PF00005">
    <property type="entry name" value="ABC_tran"/>
    <property type="match status" value="1"/>
</dbReference>
<evidence type="ECO:0000256" key="1">
    <source>
        <dbReference type="ARBA" id="ARBA00004651"/>
    </source>
</evidence>
<protein>
    <submittedName>
        <fullName evidence="12">ATP-binding cassette domain-containing protein</fullName>
    </submittedName>
</protein>
<dbReference type="InterPro" id="IPR003439">
    <property type="entry name" value="ABC_transporter-like_ATP-bd"/>
</dbReference>
<evidence type="ECO:0000256" key="5">
    <source>
        <dbReference type="ARBA" id="ARBA00022741"/>
    </source>
</evidence>
<dbReference type="GO" id="GO:0016887">
    <property type="term" value="F:ATP hydrolysis activity"/>
    <property type="evidence" value="ECO:0007669"/>
    <property type="project" value="InterPro"/>
</dbReference>
<evidence type="ECO:0000256" key="4">
    <source>
        <dbReference type="ARBA" id="ARBA00022692"/>
    </source>
</evidence>
<evidence type="ECO:0000256" key="3">
    <source>
        <dbReference type="ARBA" id="ARBA00022475"/>
    </source>
</evidence>
<feature type="transmembrane region" description="Helical" evidence="9">
    <location>
        <begin position="6"/>
        <end position="25"/>
    </location>
</feature>
<dbReference type="EMBL" id="JAHHHD010000010">
    <property type="protein sequence ID" value="MBW4659240.1"/>
    <property type="molecule type" value="Genomic_DNA"/>
</dbReference>
<evidence type="ECO:0000256" key="6">
    <source>
        <dbReference type="ARBA" id="ARBA00022840"/>
    </source>
</evidence>
<proteinExistence type="predicted"/>
<keyword evidence="3" id="KW-1003">Cell membrane</keyword>
<dbReference type="PANTHER" id="PTHR24221">
    <property type="entry name" value="ATP-BINDING CASSETTE SUB-FAMILY B"/>
    <property type="match status" value="1"/>
</dbReference>
<organism evidence="12 13">
    <name type="scientific">Drouetiella hepatica Uher 2000/2452</name>
    <dbReference type="NCBI Taxonomy" id="904376"/>
    <lineage>
        <taxon>Bacteria</taxon>
        <taxon>Bacillati</taxon>
        <taxon>Cyanobacteriota</taxon>
        <taxon>Cyanophyceae</taxon>
        <taxon>Oculatellales</taxon>
        <taxon>Oculatellaceae</taxon>
        <taxon>Drouetiella</taxon>
    </lineage>
</organism>
<feature type="transmembrane region" description="Helical" evidence="9">
    <location>
        <begin position="94"/>
        <end position="115"/>
    </location>
</feature>
<dbReference type="GO" id="GO:0140359">
    <property type="term" value="F:ABC-type transporter activity"/>
    <property type="evidence" value="ECO:0007669"/>
    <property type="project" value="InterPro"/>
</dbReference>
<reference evidence="12" key="1">
    <citation type="submission" date="2021-05" db="EMBL/GenBank/DDBJ databases">
        <authorList>
            <person name="Pietrasiak N."/>
            <person name="Ward R."/>
            <person name="Stajich J.E."/>
            <person name="Kurbessoian T."/>
        </authorList>
    </citation>
    <scope>NUCLEOTIDE SEQUENCE</scope>
    <source>
        <strain evidence="12">UHER 2000/2452</strain>
    </source>
</reference>
<keyword evidence="7 9" id="KW-1133">Transmembrane helix</keyword>
<keyword evidence="5" id="KW-0547">Nucleotide-binding</keyword>
<dbReference type="SMART" id="SM00382">
    <property type="entry name" value="AAA"/>
    <property type="match status" value="1"/>
</dbReference>
<evidence type="ECO:0000256" key="2">
    <source>
        <dbReference type="ARBA" id="ARBA00022448"/>
    </source>
</evidence>
<dbReference type="PROSITE" id="PS00211">
    <property type="entry name" value="ABC_TRANSPORTER_1"/>
    <property type="match status" value="1"/>
</dbReference>
<dbReference type="InterPro" id="IPR003593">
    <property type="entry name" value="AAA+_ATPase"/>
</dbReference>
<dbReference type="InterPro" id="IPR017871">
    <property type="entry name" value="ABC_transporter-like_CS"/>
</dbReference>
<dbReference type="SUPFAM" id="SSF52540">
    <property type="entry name" value="P-loop containing nucleoside triphosphate hydrolases"/>
    <property type="match status" value="1"/>
</dbReference>
<feature type="domain" description="ABC transmembrane type-1" evidence="11">
    <location>
        <begin position="1"/>
        <end position="152"/>
    </location>
</feature>
<feature type="domain" description="ABC transporter" evidence="10">
    <location>
        <begin position="202"/>
        <end position="428"/>
    </location>
</feature>
<keyword evidence="8 9" id="KW-0472">Membrane</keyword>
<accession>A0A951UMA3</accession>
<evidence type="ECO:0000256" key="7">
    <source>
        <dbReference type="ARBA" id="ARBA00022989"/>
    </source>
</evidence>
<evidence type="ECO:0000256" key="9">
    <source>
        <dbReference type="SAM" id="Phobius"/>
    </source>
</evidence>
<evidence type="ECO:0000313" key="13">
    <source>
        <dbReference type="Proteomes" id="UP000757435"/>
    </source>
</evidence>
<evidence type="ECO:0000259" key="10">
    <source>
        <dbReference type="PROSITE" id="PS50893"/>
    </source>
</evidence>
<dbReference type="InterPro" id="IPR039421">
    <property type="entry name" value="Type_1_exporter"/>
</dbReference>
<sequence>MAATNLFLLVTTLAALLPIFLLIYSMKNRLKTWGKVASESQQKIIQTLNHGLGGLKETRIIGCEPYFETKMEGFTHQHAQAESLSASFEMLPRILIESVLVIFIVSLIAISQLIFARSTDSLISSLSVFAVASIRLLPAASQVMGTLGSIQGTRHSVDILYADLREAEQQYAAYSNTAPGMTDKKLSSATEASLPMRFMKEVQLADVVYGYSKTLAPAINGVSLKIRKGESIAFIGKSGAGKTTLVDIILGLLTPQKGDITVDGVSIYKNLRAWQNMLGYIPQSIFLLDDTVERNIAFGVPDHLINHSRLQEAIVAAQLEELVFQLPNGVQTQVGERGVRLSGGQRQRIGIARALYHEREILVLDEATSALDNETEQRVSEAIRALAGKKTVIIIAHRLSTVEHCDRVYLLEQGRIVKSGSYAEVVKA</sequence>